<reference evidence="6 7" key="1">
    <citation type="submission" date="2020-05" db="EMBL/GenBank/DDBJ databases">
        <title>Aquincola sp. isolate from soil.</title>
        <authorList>
            <person name="Han J."/>
            <person name="Kim D.-U."/>
        </authorList>
    </citation>
    <scope>NUCLEOTIDE SEQUENCE [LARGE SCALE GENOMIC DNA]</scope>
    <source>
        <strain evidence="6 7">S2</strain>
    </source>
</reference>
<dbReference type="PANTHER" id="PTHR30537:SF31">
    <property type="entry name" value="TRANSCRIPTIONAL REGULATOR, LYSR FAMILY"/>
    <property type="match status" value="1"/>
</dbReference>
<dbReference type="Pfam" id="PF03466">
    <property type="entry name" value="LysR_substrate"/>
    <property type="match status" value="1"/>
</dbReference>
<evidence type="ECO:0000256" key="1">
    <source>
        <dbReference type="ARBA" id="ARBA00009437"/>
    </source>
</evidence>
<keyword evidence="2" id="KW-0805">Transcription regulation</keyword>
<protein>
    <submittedName>
        <fullName evidence="6">LysR family transcriptional regulator</fullName>
    </submittedName>
</protein>
<dbReference type="RefSeq" id="WP_173130122.1">
    <property type="nucleotide sequence ID" value="NZ_JABRWJ010000009.1"/>
</dbReference>
<keyword evidence="7" id="KW-1185">Reference proteome</keyword>
<evidence type="ECO:0000256" key="4">
    <source>
        <dbReference type="ARBA" id="ARBA00023163"/>
    </source>
</evidence>
<dbReference type="Proteomes" id="UP000737171">
    <property type="component" value="Unassembled WGS sequence"/>
</dbReference>
<dbReference type="Pfam" id="PF00126">
    <property type="entry name" value="HTH_1"/>
    <property type="match status" value="1"/>
</dbReference>
<evidence type="ECO:0000256" key="2">
    <source>
        <dbReference type="ARBA" id="ARBA00023015"/>
    </source>
</evidence>
<proteinExistence type="inferred from homology"/>
<dbReference type="InterPro" id="IPR036388">
    <property type="entry name" value="WH-like_DNA-bd_sf"/>
</dbReference>
<evidence type="ECO:0000256" key="3">
    <source>
        <dbReference type="ARBA" id="ARBA00023125"/>
    </source>
</evidence>
<dbReference type="Gene3D" id="3.40.190.290">
    <property type="match status" value="1"/>
</dbReference>
<dbReference type="InterPro" id="IPR036390">
    <property type="entry name" value="WH_DNA-bd_sf"/>
</dbReference>
<dbReference type="SUPFAM" id="SSF53850">
    <property type="entry name" value="Periplasmic binding protein-like II"/>
    <property type="match status" value="1"/>
</dbReference>
<accession>A0ABX2EQ11</accession>
<evidence type="ECO:0000313" key="7">
    <source>
        <dbReference type="Proteomes" id="UP000737171"/>
    </source>
</evidence>
<evidence type="ECO:0000313" key="6">
    <source>
        <dbReference type="EMBL" id="NRF70616.1"/>
    </source>
</evidence>
<dbReference type="Gene3D" id="1.10.10.10">
    <property type="entry name" value="Winged helix-like DNA-binding domain superfamily/Winged helix DNA-binding domain"/>
    <property type="match status" value="1"/>
</dbReference>
<gene>
    <name evidence="6" type="ORF">HLB44_26790</name>
</gene>
<keyword evidence="4" id="KW-0804">Transcription</keyword>
<feature type="domain" description="HTH lysR-type" evidence="5">
    <location>
        <begin position="16"/>
        <end position="68"/>
    </location>
</feature>
<dbReference type="InterPro" id="IPR058163">
    <property type="entry name" value="LysR-type_TF_proteobact-type"/>
</dbReference>
<organism evidence="6 7">
    <name type="scientific">Pseudaquabacterium terrae</name>
    <dbReference type="NCBI Taxonomy" id="2732868"/>
    <lineage>
        <taxon>Bacteria</taxon>
        <taxon>Pseudomonadati</taxon>
        <taxon>Pseudomonadota</taxon>
        <taxon>Betaproteobacteria</taxon>
        <taxon>Burkholderiales</taxon>
        <taxon>Sphaerotilaceae</taxon>
        <taxon>Pseudaquabacterium</taxon>
    </lineage>
</organism>
<comment type="caution">
    <text evidence="6">The sequence shown here is derived from an EMBL/GenBank/DDBJ whole genome shotgun (WGS) entry which is preliminary data.</text>
</comment>
<dbReference type="EMBL" id="JABRWJ010000009">
    <property type="protein sequence ID" value="NRF70616.1"/>
    <property type="molecule type" value="Genomic_DNA"/>
</dbReference>
<dbReference type="InterPro" id="IPR000847">
    <property type="entry name" value="LysR_HTH_N"/>
</dbReference>
<dbReference type="PROSITE" id="PS50931">
    <property type="entry name" value="HTH_LYSR"/>
    <property type="match status" value="1"/>
</dbReference>
<comment type="similarity">
    <text evidence="1">Belongs to the LysR transcriptional regulatory family.</text>
</comment>
<evidence type="ECO:0000259" key="5">
    <source>
        <dbReference type="PROSITE" id="PS50931"/>
    </source>
</evidence>
<dbReference type="SUPFAM" id="SSF46785">
    <property type="entry name" value="Winged helix' DNA-binding domain"/>
    <property type="match status" value="1"/>
</dbReference>
<dbReference type="InterPro" id="IPR005119">
    <property type="entry name" value="LysR_subst-bd"/>
</dbReference>
<name>A0ABX2EQ11_9BURK</name>
<sequence length="308" mass="32889">MLDAHMNTLMGTVEELILLAEVVEAGGFSAASGRTGIPKSRLSRRIAKLEERLGVGLIRRDSRHFEVTELGRQLYERACTIRESAVEAVGLAQDSVGEPTGLLRVACPVALATSLVTRIAASFVRQYPRVQLALTTTLGAADTLAERFDVIIHPSVGALPDSDMVARRLGVAQYALVATPELADTLALHDPEQLAGAETIGWDFMGRRGRWHLAGPAGRTADVNVSERLYSDNLLVVRAAVLEGAGVAPMSRFLCQSDIDAGRLQVVLPGWGPPPLTLYAIYGSRRALSTAGGRFINELVAQIAATGV</sequence>
<dbReference type="PANTHER" id="PTHR30537">
    <property type="entry name" value="HTH-TYPE TRANSCRIPTIONAL REGULATOR"/>
    <property type="match status" value="1"/>
</dbReference>
<keyword evidence="3" id="KW-0238">DNA-binding</keyword>